<proteinExistence type="predicted"/>
<protein>
    <submittedName>
        <fullName evidence="2">Antibiotic biosynthesis monooxygenase</fullName>
    </submittedName>
</protein>
<keyword evidence="2" id="KW-0503">Monooxygenase</keyword>
<dbReference type="GO" id="GO:0004497">
    <property type="term" value="F:monooxygenase activity"/>
    <property type="evidence" value="ECO:0007669"/>
    <property type="project" value="UniProtKB-KW"/>
</dbReference>
<feature type="domain" description="ABM" evidence="1">
    <location>
        <begin position="1"/>
        <end position="72"/>
    </location>
</feature>
<sequence>MVLATLRMMFPSEKFSEALKILRTISEQSRVQPGCINSRLYRNGQDENVLLFEQLWSDEDNLEHYLQSDEYRMVLLVLEMAMEKPEIRFDTILRSTGIETIEKARGNKAGVQ</sequence>
<gene>
    <name evidence="2" type="ORF">PITCH_A640121</name>
</gene>
<dbReference type="InterPro" id="IPR011008">
    <property type="entry name" value="Dimeric_a/b-barrel"/>
</dbReference>
<dbReference type="SUPFAM" id="SSF54909">
    <property type="entry name" value="Dimeric alpha+beta barrel"/>
    <property type="match status" value="1"/>
</dbReference>
<dbReference type="AlphaFoldDB" id="A0A445N1K6"/>
<dbReference type="EMBL" id="OJIN01000208">
    <property type="protein sequence ID" value="SPD75578.1"/>
    <property type="molecule type" value="Genomic_DNA"/>
</dbReference>
<dbReference type="InterPro" id="IPR007138">
    <property type="entry name" value="ABM_dom"/>
</dbReference>
<organism evidence="2">
    <name type="scientific">uncultured Desulfobacterium sp</name>
    <dbReference type="NCBI Taxonomy" id="201089"/>
    <lineage>
        <taxon>Bacteria</taxon>
        <taxon>Pseudomonadati</taxon>
        <taxon>Thermodesulfobacteriota</taxon>
        <taxon>Desulfobacteria</taxon>
        <taxon>Desulfobacterales</taxon>
        <taxon>Desulfobacteriaceae</taxon>
        <taxon>Desulfobacterium</taxon>
        <taxon>environmental samples</taxon>
    </lineage>
</organism>
<accession>A0A445N1K6</accession>
<dbReference type="Gene3D" id="3.30.70.100">
    <property type="match status" value="1"/>
</dbReference>
<dbReference type="Pfam" id="PF03992">
    <property type="entry name" value="ABM"/>
    <property type="match status" value="1"/>
</dbReference>
<evidence type="ECO:0000259" key="1">
    <source>
        <dbReference type="Pfam" id="PF03992"/>
    </source>
</evidence>
<keyword evidence="2" id="KW-0560">Oxidoreductase</keyword>
<name>A0A445N1K6_9BACT</name>
<reference evidence="2" key="1">
    <citation type="submission" date="2018-01" db="EMBL/GenBank/DDBJ databases">
        <authorList>
            <person name="Regsiter A."/>
            <person name="William W."/>
        </authorList>
    </citation>
    <scope>NUCLEOTIDE SEQUENCE</scope>
    <source>
        <strain evidence="2">TRIP AH-1</strain>
    </source>
</reference>
<evidence type="ECO:0000313" key="2">
    <source>
        <dbReference type="EMBL" id="SPD75578.1"/>
    </source>
</evidence>